<accession>A0ABT9G8B2</accession>
<dbReference type="RefSeq" id="WP_305751240.1">
    <property type="nucleotide sequence ID" value="NZ_JAUZEE010000014.1"/>
</dbReference>
<proteinExistence type="predicted"/>
<dbReference type="Proteomes" id="UP001235760">
    <property type="component" value="Unassembled WGS sequence"/>
</dbReference>
<feature type="signal peptide" evidence="1">
    <location>
        <begin position="1"/>
        <end position="33"/>
    </location>
</feature>
<feature type="chain" id="PRO_5045998873" evidence="1">
    <location>
        <begin position="34"/>
        <end position="374"/>
    </location>
</feature>
<keyword evidence="1" id="KW-0732">Signal</keyword>
<sequence>MADARGLRRTGRTWLALAAAVTLAAATAGQALASPLLPQALALLASDIGARDAEGNPRPGCPVLPTALGDDEYERLLANSPSRGVLLRLTDVDHREDTDEEAVPRESYLYALPPAALRDWLVPGPEVRAAVAAVDRVVLELDLSDATVFDSLQAMARQPLPGPSGRAGRLPALPDELEAALQGALDAACLAPPPTWRPELRALSLLAGQMRAEGHDPGHAIAGSIADLAESLGKPLSALETPERQLAPLLGDGPGEVAERVRQALDAVARPETLATLRRAEDGWDSAVLSELNLFERRCNCRQTALERRLWTDLEARNSALAEQIAALHRRGTRVFAALGALQLSGQAGVAALLEGQGFQVEWVAYPRRPPSSP</sequence>
<dbReference type="CDD" id="cd14789">
    <property type="entry name" value="Tiki"/>
    <property type="match status" value="1"/>
</dbReference>
<comment type="caution">
    <text evidence="2">The sequence shown here is derived from an EMBL/GenBank/DDBJ whole genome shotgun (WGS) entry which is preliminary data.</text>
</comment>
<name>A0ABT9G8B2_LEPDI</name>
<dbReference type="EMBL" id="JAUZEE010000014">
    <property type="protein sequence ID" value="MDP4302701.1"/>
    <property type="molecule type" value="Genomic_DNA"/>
</dbReference>
<dbReference type="PROSITE" id="PS51318">
    <property type="entry name" value="TAT"/>
    <property type="match status" value="1"/>
</dbReference>
<gene>
    <name evidence="2" type="ORF">Q8X39_18855</name>
</gene>
<evidence type="ECO:0000313" key="2">
    <source>
        <dbReference type="EMBL" id="MDP4302701.1"/>
    </source>
</evidence>
<reference evidence="2 3" key="1">
    <citation type="submission" date="2023-08" db="EMBL/GenBank/DDBJ databases">
        <authorList>
            <person name="Roldan D.M."/>
            <person name="Menes R.J."/>
        </authorList>
    </citation>
    <scope>NUCLEOTIDE SEQUENCE [LARGE SCALE GENOMIC DNA]</scope>
    <source>
        <strain evidence="2 3">CCM 2812</strain>
    </source>
</reference>
<evidence type="ECO:0000313" key="3">
    <source>
        <dbReference type="Proteomes" id="UP001235760"/>
    </source>
</evidence>
<dbReference type="InterPro" id="IPR006311">
    <property type="entry name" value="TAT_signal"/>
</dbReference>
<protein>
    <submittedName>
        <fullName evidence="2">TraB/GumN family protein</fullName>
    </submittedName>
</protein>
<dbReference type="Pfam" id="PF01963">
    <property type="entry name" value="TraB_PrgY_gumN"/>
    <property type="match status" value="1"/>
</dbReference>
<evidence type="ECO:0000256" key="1">
    <source>
        <dbReference type="SAM" id="SignalP"/>
    </source>
</evidence>
<dbReference type="InterPro" id="IPR002816">
    <property type="entry name" value="TraB/PrgY/GumN_fam"/>
</dbReference>
<keyword evidence="3" id="KW-1185">Reference proteome</keyword>
<organism evidence="2 3">
    <name type="scientific">Leptothrix discophora</name>
    <dbReference type="NCBI Taxonomy" id="89"/>
    <lineage>
        <taxon>Bacteria</taxon>
        <taxon>Pseudomonadati</taxon>
        <taxon>Pseudomonadota</taxon>
        <taxon>Betaproteobacteria</taxon>
        <taxon>Burkholderiales</taxon>
        <taxon>Sphaerotilaceae</taxon>
        <taxon>Leptothrix</taxon>
    </lineage>
</organism>